<organism evidence="2 3">
    <name type="scientific">Pseudobacteroides cellulosolvens ATCC 35603 = DSM 2933</name>
    <dbReference type="NCBI Taxonomy" id="398512"/>
    <lineage>
        <taxon>Bacteria</taxon>
        <taxon>Bacillati</taxon>
        <taxon>Bacillota</taxon>
        <taxon>Clostridia</taxon>
        <taxon>Eubacteriales</taxon>
        <taxon>Oscillospiraceae</taxon>
        <taxon>Pseudobacteroides</taxon>
    </lineage>
</organism>
<accession>A0A0L6JQ31</accession>
<dbReference type="Proteomes" id="UP000036923">
    <property type="component" value="Unassembled WGS sequence"/>
</dbReference>
<evidence type="ECO:0000313" key="2">
    <source>
        <dbReference type="EMBL" id="KNY27487.1"/>
    </source>
</evidence>
<keyword evidence="3" id="KW-1185">Reference proteome</keyword>
<keyword evidence="1" id="KW-1133">Transmembrane helix</keyword>
<dbReference type="EMBL" id="LGTC01000001">
    <property type="protein sequence ID" value="KNY27487.1"/>
    <property type="molecule type" value="Genomic_DNA"/>
</dbReference>
<evidence type="ECO:0000313" key="3">
    <source>
        <dbReference type="Proteomes" id="UP000036923"/>
    </source>
</evidence>
<name>A0A0L6JQ31_9FIRM</name>
<evidence type="ECO:0000256" key="1">
    <source>
        <dbReference type="SAM" id="Phobius"/>
    </source>
</evidence>
<reference evidence="3" key="1">
    <citation type="submission" date="2015-07" db="EMBL/GenBank/DDBJ databases">
        <title>Near-Complete Genome Sequence of the Cellulolytic Bacterium Bacteroides (Pseudobacteroides) cellulosolvens ATCC 35603.</title>
        <authorList>
            <person name="Dassa B."/>
            <person name="Utturkar S.M."/>
            <person name="Klingeman D.M."/>
            <person name="Hurt R.A."/>
            <person name="Keller M."/>
            <person name="Xu J."/>
            <person name="Reddy Y.H.K."/>
            <person name="Borovok I."/>
            <person name="Grinberg I.R."/>
            <person name="Lamed R."/>
            <person name="Zhivin O."/>
            <person name="Bayer E.A."/>
            <person name="Brown S.D."/>
        </authorList>
    </citation>
    <scope>NUCLEOTIDE SEQUENCE [LARGE SCALE GENOMIC DNA]</scope>
    <source>
        <strain evidence="3">DSM 2933</strain>
    </source>
</reference>
<comment type="caution">
    <text evidence="2">The sequence shown here is derived from an EMBL/GenBank/DDBJ whole genome shotgun (WGS) entry which is preliminary data.</text>
</comment>
<gene>
    <name evidence="2" type="ORF">Bccel_2758</name>
</gene>
<protein>
    <submittedName>
        <fullName evidence="2">Uncharacterized protein</fullName>
    </submittedName>
</protein>
<dbReference type="AlphaFoldDB" id="A0A0L6JQ31"/>
<proteinExistence type="predicted"/>
<feature type="transmembrane region" description="Helical" evidence="1">
    <location>
        <begin position="33"/>
        <end position="56"/>
    </location>
</feature>
<sequence>MHKQKIKVTCFQLKNWRQVTFYFIIKSMACNNYAAVVGVAAAVVGVGVGVFTGVLVGA</sequence>
<keyword evidence="1" id="KW-0812">Transmembrane</keyword>
<keyword evidence="1" id="KW-0472">Membrane</keyword>